<comment type="caution">
    <text evidence="1">The sequence shown here is derived from an EMBL/GenBank/DDBJ whole genome shotgun (WGS) entry which is preliminary data.</text>
</comment>
<name>A0A840WM27_9RHOB</name>
<sequence length="56" mass="5523">MVRVLAMVGLVLGLAACTDTRLADASAAMAQPETALSVGQAAPAPILTHPPIAVGL</sequence>
<reference evidence="1 2" key="1">
    <citation type="submission" date="2020-08" db="EMBL/GenBank/DDBJ databases">
        <title>Genomic Encyclopedia of Type Strains, Phase IV (KMG-IV): sequencing the most valuable type-strain genomes for metagenomic binning, comparative biology and taxonomic classification.</title>
        <authorList>
            <person name="Goeker M."/>
        </authorList>
    </citation>
    <scope>NUCLEOTIDE SEQUENCE [LARGE SCALE GENOMIC DNA]</scope>
    <source>
        <strain evidence="1 2">DSM 103377</strain>
    </source>
</reference>
<keyword evidence="2" id="KW-1185">Reference proteome</keyword>
<protein>
    <submittedName>
        <fullName evidence="1">Enoyl-CoA hydratase/carnithine racemase</fullName>
    </submittedName>
</protein>
<gene>
    <name evidence="1" type="ORF">FHS89_002135</name>
</gene>
<evidence type="ECO:0000313" key="1">
    <source>
        <dbReference type="EMBL" id="MBB5516109.1"/>
    </source>
</evidence>
<dbReference type="RefSeq" id="WP_184011423.1">
    <property type="nucleotide sequence ID" value="NZ_JACIJS010000006.1"/>
</dbReference>
<dbReference type="AlphaFoldDB" id="A0A840WM27"/>
<evidence type="ECO:0000313" key="2">
    <source>
        <dbReference type="Proteomes" id="UP000553766"/>
    </source>
</evidence>
<proteinExistence type="predicted"/>
<dbReference type="PROSITE" id="PS51257">
    <property type="entry name" value="PROKAR_LIPOPROTEIN"/>
    <property type="match status" value="1"/>
</dbReference>
<organism evidence="1 2">
    <name type="scientific">Rubricella aquisinus</name>
    <dbReference type="NCBI Taxonomy" id="2028108"/>
    <lineage>
        <taxon>Bacteria</taxon>
        <taxon>Pseudomonadati</taxon>
        <taxon>Pseudomonadota</taxon>
        <taxon>Alphaproteobacteria</taxon>
        <taxon>Rhodobacterales</taxon>
        <taxon>Paracoccaceae</taxon>
        <taxon>Rubricella</taxon>
    </lineage>
</organism>
<dbReference type="Proteomes" id="UP000553766">
    <property type="component" value="Unassembled WGS sequence"/>
</dbReference>
<dbReference type="EMBL" id="JACIJS010000006">
    <property type="protein sequence ID" value="MBB5516109.1"/>
    <property type="molecule type" value="Genomic_DNA"/>
</dbReference>
<accession>A0A840WM27</accession>